<reference evidence="2" key="1">
    <citation type="journal article" date="2007" name="Nature">
        <title>The grapevine genome sequence suggests ancestral hexaploidization in major angiosperm phyla.</title>
        <authorList>
            <consortium name="The French-Italian Public Consortium for Grapevine Genome Characterization."/>
            <person name="Jaillon O."/>
            <person name="Aury J.-M."/>
            <person name="Noel B."/>
            <person name="Policriti A."/>
            <person name="Clepet C."/>
            <person name="Casagrande A."/>
            <person name="Choisne N."/>
            <person name="Aubourg S."/>
            <person name="Vitulo N."/>
            <person name="Jubin C."/>
            <person name="Vezzi A."/>
            <person name="Legeai F."/>
            <person name="Hugueney P."/>
            <person name="Dasilva C."/>
            <person name="Horner D."/>
            <person name="Mica E."/>
            <person name="Jublot D."/>
            <person name="Poulain J."/>
            <person name="Bruyere C."/>
            <person name="Billault A."/>
            <person name="Segurens B."/>
            <person name="Gouyvenoux M."/>
            <person name="Ugarte E."/>
            <person name="Cattonaro F."/>
            <person name="Anthouard V."/>
            <person name="Vico V."/>
            <person name="Del Fabbro C."/>
            <person name="Alaux M."/>
            <person name="Di Gaspero G."/>
            <person name="Dumas V."/>
            <person name="Felice N."/>
            <person name="Paillard S."/>
            <person name="Juman I."/>
            <person name="Moroldo M."/>
            <person name="Scalabrin S."/>
            <person name="Canaguier A."/>
            <person name="Le Clainche I."/>
            <person name="Malacrida G."/>
            <person name="Durand E."/>
            <person name="Pesole G."/>
            <person name="Laucou V."/>
            <person name="Chatelet P."/>
            <person name="Merdinoglu D."/>
            <person name="Delledonne M."/>
            <person name="Pezzotti M."/>
            <person name="Lecharny A."/>
            <person name="Scarpelli C."/>
            <person name="Artiguenave F."/>
            <person name="Pe M.E."/>
            <person name="Valle G."/>
            <person name="Morgante M."/>
            <person name="Caboche M."/>
            <person name="Adam-Blondon A.-F."/>
            <person name="Weissenbach J."/>
            <person name="Quetier F."/>
            <person name="Wincker P."/>
        </authorList>
    </citation>
    <scope>NUCLEOTIDE SEQUENCE [LARGE SCALE GENOMIC DNA]</scope>
    <source>
        <strain evidence="2">cv. Pinot noir / PN40024</strain>
    </source>
</reference>
<evidence type="ECO:0000313" key="1">
    <source>
        <dbReference type="EMBL" id="CCB42907.1"/>
    </source>
</evidence>
<dbReference type="AlphaFoldDB" id="F6GTM3"/>
<dbReference type="HOGENOM" id="CLU_3091220_0_0_1"/>
<organism evidence="1 2">
    <name type="scientific">Vitis vinifera</name>
    <name type="common">Grape</name>
    <dbReference type="NCBI Taxonomy" id="29760"/>
    <lineage>
        <taxon>Eukaryota</taxon>
        <taxon>Viridiplantae</taxon>
        <taxon>Streptophyta</taxon>
        <taxon>Embryophyta</taxon>
        <taxon>Tracheophyta</taxon>
        <taxon>Spermatophyta</taxon>
        <taxon>Magnoliopsida</taxon>
        <taxon>eudicotyledons</taxon>
        <taxon>Gunneridae</taxon>
        <taxon>Pentapetalae</taxon>
        <taxon>rosids</taxon>
        <taxon>Vitales</taxon>
        <taxon>Vitaceae</taxon>
        <taxon>Viteae</taxon>
        <taxon>Vitis</taxon>
    </lineage>
</organism>
<evidence type="ECO:0000313" key="2">
    <source>
        <dbReference type="Proteomes" id="UP000009183"/>
    </source>
</evidence>
<accession>F6GTM3</accession>
<keyword evidence="2" id="KW-1185">Reference proteome</keyword>
<dbReference type="PaxDb" id="29760-VIT_17s0000g09960.t01"/>
<dbReference type="STRING" id="29760.F6GTM3"/>
<gene>
    <name evidence="1" type="ordered locus">VIT_17s0000g09960</name>
</gene>
<protein>
    <submittedName>
        <fullName evidence="1">Uncharacterized protein</fullName>
    </submittedName>
</protein>
<dbReference type="EMBL" id="FN594950">
    <property type="protein sequence ID" value="CCB42907.1"/>
    <property type="molecule type" value="Genomic_DNA"/>
</dbReference>
<dbReference type="InParanoid" id="F6GTM3"/>
<proteinExistence type="predicted"/>
<name>F6GTM3_VITVI</name>
<dbReference type="Proteomes" id="UP000009183">
    <property type="component" value="Chromosome 17"/>
</dbReference>
<sequence>MFIFDLFYVIIYKKEEPRGPMIGVVLLLSRGESLKNYLSNVVDNLKMNSNIF</sequence>